<comment type="caution">
    <text evidence="2">The sequence shown here is derived from an EMBL/GenBank/DDBJ whole genome shotgun (WGS) entry which is preliminary data.</text>
</comment>
<feature type="compositionally biased region" description="Basic and acidic residues" evidence="1">
    <location>
        <begin position="237"/>
        <end position="273"/>
    </location>
</feature>
<gene>
    <name evidence="2" type="ORF">GCM10022261_03500</name>
</gene>
<feature type="compositionally biased region" description="Acidic residues" evidence="1">
    <location>
        <begin position="195"/>
        <end position="214"/>
    </location>
</feature>
<protein>
    <recommendedName>
        <fullName evidence="4">Tetratricopeptide repeat protein</fullName>
    </recommendedName>
</protein>
<dbReference type="InterPro" id="IPR011990">
    <property type="entry name" value="TPR-like_helical_dom_sf"/>
</dbReference>
<organism evidence="2 3">
    <name type="scientific">Brevibacterium daeguense</name>
    <dbReference type="NCBI Taxonomy" id="909936"/>
    <lineage>
        <taxon>Bacteria</taxon>
        <taxon>Bacillati</taxon>
        <taxon>Actinomycetota</taxon>
        <taxon>Actinomycetes</taxon>
        <taxon>Micrococcales</taxon>
        <taxon>Brevibacteriaceae</taxon>
        <taxon>Brevibacterium</taxon>
    </lineage>
</organism>
<dbReference type="Proteomes" id="UP001501586">
    <property type="component" value="Unassembled WGS sequence"/>
</dbReference>
<dbReference type="Gene3D" id="1.25.40.10">
    <property type="entry name" value="Tetratricopeptide repeat domain"/>
    <property type="match status" value="1"/>
</dbReference>
<proteinExistence type="predicted"/>
<keyword evidence="3" id="KW-1185">Reference proteome</keyword>
<accession>A0ABP8EFR8</accession>
<feature type="compositionally biased region" description="Basic and acidic residues" evidence="1">
    <location>
        <begin position="156"/>
        <end position="170"/>
    </location>
</feature>
<evidence type="ECO:0008006" key="4">
    <source>
        <dbReference type="Google" id="ProtNLM"/>
    </source>
</evidence>
<dbReference type="RefSeq" id="WP_236865046.1">
    <property type="nucleotide sequence ID" value="NZ_BAABAZ010000004.1"/>
</dbReference>
<evidence type="ECO:0000313" key="3">
    <source>
        <dbReference type="Proteomes" id="UP001501586"/>
    </source>
</evidence>
<evidence type="ECO:0000256" key="1">
    <source>
        <dbReference type="SAM" id="MobiDB-lite"/>
    </source>
</evidence>
<reference evidence="3" key="1">
    <citation type="journal article" date="2019" name="Int. J. Syst. Evol. Microbiol.">
        <title>The Global Catalogue of Microorganisms (GCM) 10K type strain sequencing project: providing services to taxonomists for standard genome sequencing and annotation.</title>
        <authorList>
            <consortium name="The Broad Institute Genomics Platform"/>
            <consortium name="The Broad Institute Genome Sequencing Center for Infectious Disease"/>
            <person name="Wu L."/>
            <person name="Ma J."/>
        </authorList>
    </citation>
    <scope>NUCLEOTIDE SEQUENCE [LARGE SCALE GENOMIC DNA]</scope>
    <source>
        <strain evidence="3">JCM 17458</strain>
    </source>
</reference>
<sequence length="273" mass="29686">MPRSRRGRRRVRPAVLLSLGAGALLLALAAYCALLFGLLAVSQNASSSGDQARAIAAAEWFGQLSPLERHKSHFNVGTAEAKQSNDDIAQVQLERALQLTPVRDECAVRQNLAYVYEQQAEAFRQDEDPASANAKFDAAKTTLADAPQECRPPDTPQDRAMRQAEERVQESQDEMNAPPHEESQDASGSSPGEPGGEDGSGEGSDDGSQGEDDGTGPADGGDQRDEQSAGDEQPSPGDEKREELRQRQQDSQQRQEESNSRQRSEGSYHDKPW</sequence>
<evidence type="ECO:0000313" key="2">
    <source>
        <dbReference type="EMBL" id="GAA4282819.1"/>
    </source>
</evidence>
<dbReference type="EMBL" id="BAABAZ010000004">
    <property type="protein sequence ID" value="GAA4282819.1"/>
    <property type="molecule type" value="Genomic_DNA"/>
</dbReference>
<feature type="region of interest" description="Disordered" evidence="1">
    <location>
        <begin position="142"/>
        <end position="273"/>
    </location>
</feature>
<name>A0ABP8EFR8_9MICO</name>